<evidence type="ECO:0000256" key="1">
    <source>
        <dbReference type="SAM" id="Phobius"/>
    </source>
</evidence>
<dbReference type="Pfam" id="PF01757">
    <property type="entry name" value="Acyl_transf_3"/>
    <property type="match status" value="1"/>
</dbReference>
<dbReference type="EMBL" id="JBHLTG010000001">
    <property type="protein sequence ID" value="MFC0677809.1"/>
    <property type="molecule type" value="Genomic_DNA"/>
</dbReference>
<evidence type="ECO:0000313" key="4">
    <source>
        <dbReference type="Proteomes" id="UP001589896"/>
    </source>
</evidence>
<feature type="transmembrane region" description="Helical" evidence="1">
    <location>
        <begin position="270"/>
        <end position="295"/>
    </location>
</feature>
<dbReference type="RefSeq" id="WP_386666811.1">
    <property type="nucleotide sequence ID" value="NZ_JBHLTG010000001.1"/>
</dbReference>
<keyword evidence="1" id="KW-1133">Transmembrane helix</keyword>
<feature type="transmembrane region" description="Helical" evidence="1">
    <location>
        <begin position="95"/>
        <end position="113"/>
    </location>
</feature>
<keyword evidence="3" id="KW-0808">Transferase</keyword>
<dbReference type="PANTHER" id="PTHR36927:SF1">
    <property type="entry name" value="MDO-LIKE PROTEIN"/>
    <property type="match status" value="1"/>
</dbReference>
<sequence>MEKWTMASNDSRLHYLDAMRSVLMLLGLVLHSARPYDTGGWRVKDVEHLPWLDGLVSSLHLFRMPAFFVIAGFFAMFLVRRRTTGVFLRERMRRVLVPLVVVLFTINVLQAWFVSRFVEGQQGPFVSEVLIPAFWSGNLVSHLWFLGCLAVYFALTALVAPLLRSVDSTLAARAARIQTPILVALIAAAAVAPVAAAVVGKLASGALHQYVLGVVKPMTVLNYLPFYAVGIVLCMLPDVLARFSRVTLWSVAFALLGAAGMYVAGDSESLAMRALGLTAQALLAWMAIRAVFALFRRYTDHPSRTFRYLSDASYSIYLFHHLIVIVVATALLSVPIGPGLKFPIVLACASILSLAIYHLLIRRSAVLGYLFNGAVPPAARAAVSKPAASHAVSTAGVVETTAAPAGHGTMPGTGRA</sequence>
<reference evidence="3 4" key="1">
    <citation type="submission" date="2024-09" db="EMBL/GenBank/DDBJ databases">
        <authorList>
            <person name="Sun Q."/>
            <person name="Mori K."/>
        </authorList>
    </citation>
    <scope>NUCLEOTIDE SEQUENCE [LARGE SCALE GENOMIC DNA]</scope>
    <source>
        <strain evidence="3 4">KCTC 23076</strain>
    </source>
</reference>
<feature type="domain" description="Acyltransferase 3" evidence="2">
    <location>
        <begin position="14"/>
        <end position="357"/>
    </location>
</feature>
<dbReference type="Proteomes" id="UP001589896">
    <property type="component" value="Unassembled WGS sequence"/>
</dbReference>
<keyword evidence="1" id="KW-0472">Membrane</keyword>
<protein>
    <submittedName>
        <fullName evidence="3">Acyltransferase family protein</fullName>
    </submittedName>
</protein>
<name>A0ABV6RLE9_9GAMM</name>
<keyword evidence="3" id="KW-0012">Acyltransferase</keyword>
<evidence type="ECO:0000313" key="3">
    <source>
        <dbReference type="EMBL" id="MFC0677809.1"/>
    </source>
</evidence>
<feature type="transmembrane region" description="Helical" evidence="1">
    <location>
        <begin position="220"/>
        <end position="239"/>
    </location>
</feature>
<dbReference type="GO" id="GO:0016746">
    <property type="term" value="F:acyltransferase activity"/>
    <property type="evidence" value="ECO:0007669"/>
    <property type="project" value="UniProtKB-KW"/>
</dbReference>
<accession>A0ABV6RLE9</accession>
<dbReference type="InterPro" id="IPR050623">
    <property type="entry name" value="Glucan_succinyl_AcylTrfase"/>
</dbReference>
<feature type="transmembrane region" description="Helical" evidence="1">
    <location>
        <begin position="246"/>
        <end position="264"/>
    </location>
</feature>
<feature type="transmembrane region" description="Helical" evidence="1">
    <location>
        <begin position="342"/>
        <end position="361"/>
    </location>
</feature>
<evidence type="ECO:0000259" key="2">
    <source>
        <dbReference type="Pfam" id="PF01757"/>
    </source>
</evidence>
<keyword evidence="1" id="KW-0812">Transmembrane</keyword>
<feature type="transmembrane region" description="Helical" evidence="1">
    <location>
        <begin position="316"/>
        <end position="336"/>
    </location>
</feature>
<feature type="transmembrane region" description="Helical" evidence="1">
    <location>
        <begin position="133"/>
        <end position="160"/>
    </location>
</feature>
<feature type="transmembrane region" description="Helical" evidence="1">
    <location>
        <begin position="181"/>
        <end position="200"/>
    </location>
</feature>
<dbReference type="InterPro" id="IPR002656">
    <property type="entry name" value="Acyl_transf_3_dom"/>
</dbReference>
<proteinExistence type="predicted"/>
<organism evidence="3 4">
    <name type="scientific">Lysobacter korlensis</name>
    <dbReference type="NCBI Taxonomy" id="553636"/>
    <lineage>
        <taxon>Bacteria</taxon>
        <taxon>Pseudomonadati</taxon>
        <taxon>Pseudomonadota</taxon>
        <taxon>Gammaproteobacteria</taxon>
        <taxon>Lysobacterales</taxon>
        <taxon>Lysobacteraceae</taxon>
        <taxon>Lysobacter</taxon>
    </lineage>
</organism>
<comment type="caution">
    <text evidence="3">The sequence shown here is derived from an EMBL/GenBank/DDBJ whole genome shotgun (WGS) entry which is preliminary data.</text>
</comment>
<dbReference type="PANTHER" id="PTHR36927">
    <property type="entry name" value="BLR4337 PROTEIN"/>
    <property type="match status" value="1"/>
</dbReference>
<keyword evidence="4" id="KW-1185">Reference proteome</keyword>
<gene>
    <name evidence="3" type="ORF">ACFFGH_08155</name>
</gene>
<feature type="transmembrane region" description="Helical" evidence="1">
    <location>
        <begin position="59"/>
        <end position="79"/>
    </location>
</feature>